<proteinExistence type="predicted"/>
<comment type="caution">
    <text evidence="2">The sequence shown here is derived from an EMBL/GenBank/DDBJ whole genome shotgun (WGS) entry which is preliminary data.</text>
</comment>
<evidence type="ECO:0000313" key="3">
    <source>
        <dbReference type="Proteomes" id="UP000823046"/>
    </source>
</evidence>
<feature type="region of interest" description="Disordered" evidence="1">
    <location>
        <begin position="1"/>
        <end position="26"/>
    </location>
</feature>
<evidence type="ECO:0000313" key="2">
    <source>
        <dbReference type="EMBL" id="KAF8819551.1"/>
    </source>
</evidence>
<organism evidence="2 3">
    <name type="scientific">Cardiosporidium cionae</name>
    <dbReference type="NCBI Taxonomy" id="476202"/>
    <lineage>
        <taxon>Eukaryota</taxon>
        <taxon>Sar</taxon>
        <taxon>Alveolata</taxon>
        <taxon>Apicomplexa</taxon>
        <taxon>Aconoidasida</taxon>
        <taxon>Nephromycida</taxon>
        <taxon>Cardiosporidium</taxon>
    </lineage>
</organism>
<dbReference type="Proteomes" id="UP000823046">
    <property type="component" value="Unassembled WGS sequence"/>
</dbReference>
<sequence>MPTEGETVKMEEVVEEGNEGEKETAQPSLVQQLFNRITQEIETNSPSNIIYFIVGFLCKHYPEHLQGFASIFNADPDLEFERLAVVEFFRAQKIPVDVAAHFTNAGFDTLETLSTVNTETLDDIERFNQTNWLPGHKVRLQQAFSDIAGRIKAYRDEKELALRMPALPSYQTAHYPSMKPGLTPTSSLKIPGHLAAPSYRYPIPAGTVLPPQYASGRSVYQAVPSNTRN</sequence>
<evidence type="ECO:0000256" key="1">
    <source>
        <dbReference type="SAM" id="MobiDB-lite"/>
    </source>
</evidence>
<protein>
    <submittedName>
        <fullName evidence="2">Uncharacterized protein</fullName>
    </submittedName>
</protein>
<name>A0ABQ7J6B8_9APIC</name>
<keyword evidence="3" id="KW-1185">Reference proteome</keyword>
<reference evidence="2 3" key="1">
    <citation type="journal article" date="2020" name="bioRxiv">
        <title>Metabolic contributions of an alphaproteobacterial endosymbiont in the apicomplexan Cardiosporidium cionae.</title>
        <authorList>
            <person name="Hunter E.S."/>
            <person name="Paight C.J."/>
            <person name="Lane C.E."/>
        </authorList>
    </citation>
    <scope>NUCLEOTIDE SEQUENCE [LARGE SCALE GENOMIC DNA]</scope>
    <source>
        <strain evidence="2">ESH_2018</strain>
    </source>
</reference>
<dbReference type="EMBL" id="JADAQX010000699">
    <property type="protein sequence ID" value="KAF8819551.1"/>
    <property type="molecule type" value="Genomic_DNA"/>
</dbReference>
<feature type="compositionally biased region" description="Basic and acidic residues" evidence="1">
    <location>
        <begin position="1"/>
        <end position="12"/>
    </location>
</feature>
<accession>A0ABQ7J6B8</accession>
<gene>
    <name evidence="2" type="ORF">IE077_000851</name>
</gene>